<gene>
    <name evidence="3" type="ORF">CQY22_018620</name>
</gene>
<feature type="transmembrane region" description="Helical" evidence="2">
    <location>
        <begin position="74"/>
        <end position="94"/>
    </location>
</feature>
<keyword evidence="2" id="KW-0812">Transmembrane</keyword>
<protein>
    <submittedName>
        <fullName evidence="3">Uncharacterized protein</fullName>
    </submittedName>
</protein>
<organism evidence="3 4">
    <name type="scientific">Mycolicibacterium brumae</name>
    <dbReference type="NCBI Taxonomy" id="85968"/>
    <lineage>
        <taxon>Bacteria</taxon>
        <taxon>Bacillati</taxon>
        <taxon>Actinomycetota</taxon>
        <taxon>Actinomycetes</taxon>
        <taxon>Mycobacteriales</taxon>
        <taxon>Mycobacteriaceae</taxon>
        <taxon>Mycolicibacterium</taxon>
    </lineage>
</organism>
<keyword evidence="4" id="KW-1185">Reference proteome</keyword>
<feature type="region of interest" description="Disordered" evidence="1">
    <location>
        <begin position="18"/>
        <end position="70"/>
    </location>
</feature>
<name>A0A2G5P3B6_9MYCO</name>
<sequence>MVTVRTVAPRAISAANASVEINPPTRPAMNATGTGEGSCGGDGAGEAGCDPGPSATSGAATSGAATSGSGLSPACAVVLVFAGAMAALVTTWITTRVAGWPPVLAE</sequence>
<feature type="compositionally biased region" description="Low complexity" evidence="1">
    <location>
        <begin position="47"/>
        <end position="70"/>
    </location>
</feature>
<comment type="caution">
    <text evidence="3">The sequence shown here is derived from an EMBL/GenBank/DDBJ whole genome shotgun (WGS) entry which is preliminary data.</text>
</comment>
<accession>A0A2G5P3B6</accession>
<feature type="compositionally biased region" description="Gly residues" evidence="1">
    <location>
        <begin position="34"/>
        <end position="46"/>
    </location>
</feature>
<reference evidence="3 4" key="1">
    <citation type="journal article" date="2017" name="Infect. Genet. Evol.">
        <title>The new phylogeny of the genus Mycobacterium: The old and the news.</title>
        <authorList>
            <person name="Tortoli E."/>
            <person name="Fedrizzi T."/>
            <person name="Meehan C.J."/>
            <person name="Trovato A."/>
            <person name="Grottola A."/>
            <person name="Giacobazzi E."/>
            <person name="Serpini G.F."/>
            <person name="Tagliazucchi S."/>
            <person name="Fabio A."/>
            <person name="Bettua C."/>
            <person name="Bertorelli R."/>
            <person name="Frascaro F."/>
            <person name="De Sanctis V."/>
            <person name="Pecorari M."/>
            <person name="Jousson O."/>
            <person name="Segata N."/>
            <person name="Cirillo D.M."/>
        </authorList>
    </citation>
    <scope>NUCLEOTIDE SEQUENCE [LARGE SCALE GENOMIC DNA]</scope>
    <source>
        <strain evidence="3 4">CIP1034565</strain>
    </source>
</reference>
<proteinExistence type="predicted"/>
<evidence type="ECO:0000256" key="1">
    <source>
        <dbReference type="SAM" id="MobiDB-lite"/>
    </source>
</evidence>
<evidence type="ECO:0000256" key="2">
    <source>
        <dbReference type="SAM" id="Phobius"/>
    </source>
</evidence>
<keyword evidence="2" id="KW-1133">Transmembrane helix</keyword>
<keyword evidence="2" id="KW-0472">Membrane</keyword>
<evidence type="ECO:0000313" key="4">
    <source>
        <dbReference type="Proteomes" id="UP000230551"/>
    </source>
</evidence>
<dbReference type="AlphaFoldDB" id="A0A2G5P3B6"/>
<feature type="non-terminal residue" evidence="3">
    <location>
        <position position="106"/>
    </location>
</feature>
<evidence type="ECO:0000313" key="3">
    <source>
        <dbReference type="EMBL" id="PIB72902.1"/>
    </source>
</evidence>
<dbReference type="Proteomes" id="UP000230551">
    <property type="component" value="Unassembled WGS sequence"/>
</dbReference>
<dbReference type="EMBL" id="PDCN02000077">
    <property type="protein sequence ID" value="PIB72902.1"/>
    <property type="molecule type" value="Genomic_DNA"/>
</dbReference>